<keyword evidence="4" id="KW-1185">Reference proteome</keyword>
<accession>A0A0C4EQD4</accession>
<dbReference type="GO" id="GO:0008641">
    <property type="term" value="F:ubiquitin-like modifier activating enzyme activity"/>
    <property type="evidence" value="ECO:0007669"/>
    <property type="project" value="InterPro"/>
</dbReference>
<dbReference type="InterPro" id="IPR035985">
    <property type="entry name" value="Ubiquitin-activating_enz"/>
</dbReference>
<reference evidence="3" key="4">
    <citation type="submission" date="2025-05" db="UniProtKB">
        <authorList>
            <consortium name="EnsemblFungi"/>
        </authorList>
    </citation>
    <scope>IDENTIFICATION</scope>
    <source>
        <strain evidence="3">isolate 1-1 / race 1 (BBBD)</strain>
    </source>
</reference>
<evidence type="ECO:0000313" key="3">
    <source>
        <dbReference type="EnsemblFungi" id="PTTG_02992-t43_1-p1"/>
    </source>
</evidence>
<dbReference type="VEuPathDB" id="FungiDB:PTTG_02992"/>
<dbReference type="EnsemblFungi" id="PTTG_02992-t43_1">
    <property type="protein sequence ID" value="PTTG_02992-t43_1-p1"/>
    <property type="gene ID" value="PTTG_02992"/>
</dbReference>
<keyword evidence="1" id="KW-0175">Coiled coil</keyword>
<evidence type="ECO:0000313" key="4">
    <source>
        <dbReference type="Proteomes" id="UP000005240"/>
    </source>
</evidence>
<evidence type="ECO:0000256" key="1">
    <source>
        <dbReference type="SAM" id="Coils"/>
    </source>
</evidence>
<name>A0A0C4EQD4_PUCT1</name>
<reference evidence="2" key="1">
    <citation type="submission" date="2009-11" db="EMBL/GenBank/DDBJ databases">
        <authorList>
            <consortium name="The Broad Institute Genome Sequencing Platform"/>
            <person name="Ward D."/>
            <person name="Feldgarden M."/>
            <person name="Earl A."/>
            <person name="Young S.K."/>
            <person name="Zeng Q."/>
            <person name="Koehrsen M."/>
            <person name="Alvarado L."/>
            <person name="Berlin A."/>
            <person name="Bochicchio J."/>
            <person name="Borenstein D."/>
            <person name="Chapman S.B."/>
            <person name="Chen Z."/>
            <person name="Engels R."/>
            <person name="Freedman E."/>
            <person name="Gellesch M."/>
            <person name="Goldberg J."/>
            <person name="Griggs A."/>
            <person name="Gujja S."/>
            <person name="Heilman E."/>
            <person name="Heiman D."/>
            <person name="Hepburn T."/>
            <person name="Howarth C."/>
            <person name="Jen D."/>
            <person name="Larson L."/>
            <person name="Lewis B."/>
            <person name="Mehta T."/>
            <person name="Park D."/>
            <person name="Pearson M."/>
            <person name="Roberts A."/>
            <person name="Saif S."/>
            <person name="Shea T."/>
            <person name="Shenoy N."/>
            <person name="Sisk P."/>
            <person name="Stolte C."/>
            <person name="Sykes S."/>
            <person name="Thomson T."/>
            <person name="Walk T."/>
            <person name="White J."/>
            <person name="Yandava C."/>
            <person name="Izard J."/>
            <person name="Baranova O.V."/>
            <person name="Blanton J.M."/>
            <person name="Tanner A.C."/>
            <person name="Dewhirst F.E."/>
            <person name="Haas B."/>
            <person name="Nusbaum C."/>
            <person name="Birren B."/>
        </authorList>
    </citation>
    <scope>NUCLEOTIDE SEQUENCE [LARGE SCALE GENOMIC DNA]</scope>
    <source>
        <strain evidence="2">1-1 BBBD Race 1</strain>
    </source>
</reference>
<evidence type="ECO:0000313" key="2">
    <source>
        <dbReference type="EMBL" id="OAV93595.1"/>
    </source>
</evidence>
<organism evidence="2">
    <name type="scientific">Puccinia triticina (isolate 1-1 / race 1 (BBBD))</name>
    <name type="common">Brown leaf rust fungus</name>
    <dbReference type="NCBI Taxonomy" id="630390"/>
    <lineage>
        <taxon>Eukaryota</taxon>
        <taxon>Fungi</taxon>
        <taxon>Dikarya</taxon>
        <taxon>Basidiomycota</taxon>
        <taxon>Pucciniomycotina</taxon>
        <taxon>Pucciniomycetes</taxon>
        <taxon>Pucciniales</taxon>
        <taxon>Pucciniaceae</taxon>
        <taxon>Puccinia</taxon>
    </lineage>
</organism>
<reference evidence="3 4" key="3">
    <citation type="journal article" date="2017" name="G3 (Bethesda)">
        <title>Comparative analysis highlights variable genome content of wheat rusts and divergence of the mating loci.</title>
        <authorList>
            <person name="Cuomo C.A."/>
            <person name="Bakkeren G."/>
            <person name="Khalil H.B."/>
            <person name="Panwar V."/>
            <person name="Joly D."/>
            <person name="Linning R."/>
            <person name="Sakthikumar S."/>
            <person name="Song X."/>
            <person name="Adiconis X."/>
            <person name="Fan L."/>
            <person name="Goldberg J.M."/>
            <person name="Levin J.Z."/>
            <person name="Young S."/>
            <person name="Zeng Q."/>
            <person name="Anikster Y."/>
            <person name="Bruce M."/>
            <person name="Wang M."/>
            <person name="Yin C."/>
            <person name="McCallum B."/>
            <person name="Szabo L.J."/>
            <person name="Hulbert S."/>
            <person name="Chen X."/>
            <person name="Fellers J.P."/>
        </authorList>
    </citation>
    <scope>NUCLEOTIDE SEQUENCE</scope>
    <source>
        <strain evidence="4">Isolate 1-1 / race 1 (BBBD)</strain>
        <strain evidence="3">isolate 1-1 / race 1 (BBBD)</strain>
    </source>
</reference>
<dbReference type="SUPFAM" id="SSF69572">
    <property type="entry name" value="Activating enzymes of the ubiquitin-like proteins"/>
    <property type="match status" value="1"/>
</dbReference>
<dbReference type="OrthoDB" id="1708823at2759"/>
<proteinExistence type="predicted"/>
<feature type="coiled-coil region" evidence="1">
    <location>
        <begin position="29"/>
        <end position="56"/>
    </location>
</feature>
<protein>
    <submittedName>
        <fullName evidence="2 3">Uncharacterized protein</fullName>
    </submittedName>
</protein>
<reference evidence="2" key="2">
    <citation type="submission" date="2016-05" db="EMBL/GenBank/DDBJ databases">
        <title>Comparative analysis highlights variable genome content of wheat rusts and divergence of the mating loci.</title>
        <authorList>
            <person name="Cuomo C.A."/>
            <person name="Bakkeren G."/>
            <person name="Szabo L."/>
            <person name="Khalil H."/>
            <person name="Joly D."/>
            <person name="Goldberg J."/>
            <person name="Young S."/>
            <person name="Zeng Q."/>
            <person name="Fellers J."/>
        </authorList>
    </citation>
    <scope>NUCLEOTIDE SEQUENCE [LARGE SCALE GENOMIC DNA]</scope>
    <source>
        <strain evidence="2">1-1 BBBD Race 1</strain>
    </source>
</reference>
<dbReference type="Proteomes" id="UP000005240">
    <property type="component" value="Unassembled WGS sequence"/>
</dbReference>
<sequence>MRSEDESTVGGYCWVFNVSTVFVQTCGLVARIQLQIQEQSAELEELKEMILAEKRDADKKNFDEAVQMISKASQPTKVPEHIEELFNNPHCNKVPWYDGRFWLLNPNHKLPLSGIVPDMKANTKNYKLQSIYRQQASEDLEKFKSILKETYHFLRKQPREEEEEDETPKYHEEPEDLISRFTKECKPGNDKYAAHWYLAFKAMSSYQNKNKGEYPGMRKGQEEKDLTMLSDFAINWLKLCRWVNAVVDGKVKNQKFFLYYIFTHNTP</sequence>
<dbReference type="STRING" id="630390.A0A0C4EQD4"/>
<gene>
    <name evidence="2" type="ORF">PTTG_02992</name>
</gene>
<dbReference type="AlphaFoldDB" id="A0A0C4EQD4"/>
<dbReference type="EMBL" id="ADAS02000049">
    <property type="protein sequence ID" value="OAV93595.1"/>
    <property type="molecule type" value="Genomic_DNA"/>
</dbReference>